<dbReference type="Gene3D" id="1.25.40.20">
    <property type="entry name" value="Ankyrin repeat-containing domain"/>
    <property type="match status" value="2"/>
</dbReference>
<dbReference type="InterPro" id="IPR002110">
    <property type="entry name" value="Ankyrin_rpt"/>
</dbReference>
<dbReference type="AlphaFoldDB" id="A0A8J3HYV1"/>
<evidence type="ECO:0000313" key="5">
    <source>
        <dbReference type="Proteomes" id="UP000637906"/>
    </source>
</evidence>
<evidence type="ECO:0000313" key="4">
    <source>
        <dbReference type="EMBL" id="GHM60091.1"/>
    </source>
</evidence>
<dbReference type="InterPro" id="IPR036770">
    <property type="entry name" value="Ankyrin_rpt-contain_sf"/>
</dbReference>
<dbReference type="Pfam" id="PF12796">
    <property type="entry name" value="Ank_2"/>
    <property type="match status" value="1"/>
</dbReference>
<feature type="repeat" description="ANK" evidence="3">
    <location>
        <begin position="60"/>
        <end position="92"/>
    </location>
</feature>
<evidence type="ECO:0008006" key="6">
    <source>
        <dbReference type="Google" id="ProtNLM"/>
    </source>
</evidence>
<keyword evidence="2 3" id="KW-0040">ANK repeat</keyword>
<dbReference type="PROSITE" id="PS50088">
    <property type="entry name" value="ANK_REPEAT"/>
    <property type="match status" value="2"/>
</dbReference>
<sequence length="114" mass="12753">MAAKECHNEILKMLIKNGGYVDAIDKDLNTPLHIAVLNNCENVVEILLQNNANVNAQGEYDCTPLHLAVIKGNKRVVEILLKKQANIYLEVNYNDITMTALDIAQANKNKENCF</sequence>
<evidence type="ECO:0000256" key="2">
    <source>
        <dbReference type="ARBA" id="ARBA00023043"/>
    </source>
</evidence>
<dbReference type="PROSITE" id="PS50297">
    <property type="entry name" value="ANK_REP_REGION"/>
    <property type="match status" value="2"/>
</dbReference>
<dbReference type="PANTHER" id="PTHR24171">
    <property type="entry name" value="ANKYRIN REPEAT DOMAIN-CONTAINING PROTEIN 39-RELATED"/>
    <property type="match status" value="1"/>
</dbReference>
<proteinExistence type="predicted"/>
<organism evidence="4 5">
    <name type="scientific">Candidatus Mesenet longicola</name>
    <dbReference type="NCBI Taxonomy" id="1892558"/>
    <lineage>
        <taxon>Bacteria</taxon>
        <taxon>Pseudomonadati</taxon>
        <taxon>Pseudomonadota</taxon>
        <taxon>Alphaproteobacteria</taxon>
        <taxon>Rickettsiales</taxon>
        <taxon>Anaplasmataceae</taxon>
        <taxon>Candidatus Mesenet</taxon>
    </lineage>
</organism>
<feature type="repeat" description="ANK" evidence="3">
    <location>
        <begin position="27"/>
        <end position="59"/>
    </location>
</feature>
<gene>
    <name evidence="4" type="ORF">sL5_10840</name>
</gene>
<dbReference type="PANTHER" id="PTHR24171:SF9">
    <property type="entry name" value="ANKYRIN REPEAT DOMAIN-CONTAINING PROTEIN 39"/>
    <property type="match status" value="1"/>
</dbReference>
<dbReference type="SMART" id="SM00248">
    <property type="entry name" value="ANK"/>
    <property type="match status" value="2"/>
</dbReference>
<keyword evidence="1" id="KW-0677">Repeat</keyword>
<keyword evidence="5" id="KW-1185">Reference proteome</keyword>
<accession>A0A8J3HYV1</accession>
<name>A0A8J3HYV1_9RICK</name>
<dbReference type="SUPFAM" id="SSF48403">
    <property type="entry name" value="Ankyrin repeat"/>
    <property type="match status" value="1"/>
</dbReference>
<dbReference type="Pfam" id="PF00023">
    <property type="entry name" value="Ank"/>
    <property type="match status" value="1"/>
</dbReference>
<protein>
    <recommendedName>
        <fullName evidence="6">Ankyrin repeat domain-containing protein</fullName>
    </recommendedName>
</protein>
<dbReference type="EMBL" id="BNGU01000072">
    <property type="protein sequence ID" value="GHM60091.1"/>
    <property type="molecule type" value="Genomic_DNA"/>
</dbReference>
<dbReference type="Proteomes" id="UP000637906">
    <property type="component" value="Unassembled WGS sequence"/>
</dbReference>
<evidence type="ECO:0000256" key="1">
    <source>
        <dbReference type="ARBA" id="ARBA00022737"/>
    </source>
</evidence>
<evidence type="ECO:0000256" key="3">
    <source>
        <dbReference type="PROSITE-ProRule" id="PRU00023"/>
    </source>
</evidence>
<comment type="caution">
    <text evidence="4">The sequence shown here is derived from an EMBL/GenBank/DDBJ whole genome shotgun (WGS) entry which is preliminary data.</text>
</comment>
<reference evidence="4 5" key="1">
    <citation type="journal article" date="2021" name="Microb. Ecol.">
        <title>Candidatus Mesenet longicola: Novel Endosymbionts of Brontispa longissima that Induce Cytoplasmic Incompatibility.</title>
        <authorList>
            <person name="Takano S."/>
            <person name="Gotoh Y."/>
            <person name="Hayashi T."/>
        </authorList>
    </citation>
    <scope>NUCLEOTIDE SEQUENCE [LARGE SCALE GENOMIC DNA]</scope>
    <source>
        <strain evidence="4">L5</strain>
    </source>
</reference>